<evidence type="ECO:0000313" key="2">
    <source>
        <dbReference type="EMBL" id="GAA2141958.1"/>
    </source>
</evidence>
<sequence length="84" mass="9501">MLNRLLDRRLLHRLLLHRCPAVRLDRHLDGLVDALLRGRPLRGRRLVRGRPCAPPPPHRRTPASAAGSCAPRVTRRFVTAAFST</sequence>
<dbReference type="EMBL" id="BAAAMR010000033">
    <property type="protein sequence ID" value="GAA2141958.1"/>
    <property type="molecule type" value="Genomic_DNA"/>
</dbReference>
<comment type="caution">
    <text evidence="2">The sequence shown here is derived from an EMBL/GenBank/DDBJ whole genome shotgun (WGS) entry which is preliminary data.</text>
</comment>
<gene>
    <name evidence="2" type="ORF">GCM10009727_39800</name>
</gene>
<protein>
    <submittedName>
        <fullName evidence="2">Uncharacterized protein</fullName>
    </submittedName>
</protein>
<name>A0ABP5L5D7_9ACTN</name>
<proteinExistence type="predicted"/>
<keyword evidence="3" id="KW-1185">Reference proteome</keyword>
<accession>A0ABP5L5D7</accession>
<evidence type="ECO:0000256" key="1">
    <source>
        <dbReference type="SAM" id="MobiDB-lite"/>
    </source>
</evidence>
<evidence type="ECO:0000313" key="3">
    <source>
        <dbReference type="Proteomes" id="UP001501020"/>
    </source>
</evidence>
<reference evidence="3" key="1">
    <citation type="journal article" date="2019" name="Int. J. Syst. Evol. Microbiol.">
        <title>The Global Catalogue of Microorganisms (GCM) 10K type strain sequencing project: providing services to taxonomists for standard genome sequencing and annotation.</title>
        <authorList>
            <consortium name="The Broad Institute Genomics Platform"/>
            <consortium name="The Broad Institute Genome Sequencing Center for Infectious Disease"/>
            <person name="Wu L."/>
            <person name="Ma J."/>
        </authorList>
    </citation>
    <scope>NUCLEOTIDE SEQUENCE [LARGE SCALE GENOMIC DNA]</scope>
    <source>
        <strain evidence="3">JCM 13850</strain>
    </source>
</reference>
<feature type="region of interest" description="Disordered" evidence="1">
    <location>
        <begin position="46"/>
        <end position="68"/>
    </location>
</feature>
<dbReference type="Proteomes" id="UP001501020">
    <property type="component" value="Unassembled WGS sequence"/>
</dbReference>
<organism evidence="2 3">
    <name type="scientific">Actinomadura napierensis</name>
    <dbReference type="NCBI Taxonomy" id="267854"/>
    <lineage>
        <taxon>Bacteria</taxon>
        <taxon>Bacillati</taxon>
        <taxon>Actinomycetota</taxon>
        <taxon>Actinomycetes</taxon>
        <taxon>Streptosporangiales</taxon>
        <taxon>Thermomonosporaceae</taxon>
        <taxon>Actinomadura</taxon>
    </lineage>
</organism>